<dbReference type="Proteomes" id="UP000002051">
    <property type="component" value="Chromosome 4"/>
</dbReference>
<evidence type="ECO:0000313" key="1">
    <source>
        <dbReference type="EMBL" id="KEH30476.1"/>
    </source>
</evidence>
<evidence type="ECO:0000313" key="2">
    <source>
        <dbReference type="EnsemblPlants" id="KEH30476"/>
    </source>
</evidence>
<reference evidence="1 3" key="2">
    <citation type="journal article" date="2014" name="BMC Genomics">
        <title>An improved genome release (version Mt4.0) for the model legume Medicago truncatula.</title>
        <authorList>
            <person name="Tang H."/>
            <person name="Krishnakumar V."/>
            <person name="Bidwell S."/>
            <person name="Rosen B."/>
            <person name="Chan A."/>
            <person name="Zhou S."/>
            <person name="Gentzbittel L."/>
            <person name="Childs K.L."/>
            <person name="Yandell M."/>
            <person name="Gundlach H."/>
            <person name="Mayer K.F."/>
            <person name="Schwartz D.C."/>
            <person name="Town C.D."/>
        </authorList>
    </citation>
    <scope>GENOME REANNOTATION</scope>
    <source>
        <strain evidence="1">A17</strain>
        <strain evidence="2 3">cv. Jemalong A17</strain>
    </source>
</reference>
<keyword evidence="3" id="KW-1185">Reference proteome</keyword>
<proteinExistence type="predicted"/>
<dbReference type="HOGENOM" id="CLU_2871010_0_0_1"/>
<dbReference type="AlphaFoldDB" id="A0A072UM68"/>
<reference evidence="2" key="3">
    <citation type="submission" date="2015-04" db="UniProtKB">
        <authorList>
            <consortium name="EnsemblPlants"/>
        </authorList>
    </citation>
    <scope>IDENTIFICATION</scope>
    <source>
        <strain evidence="2">cv. Jemalong A17</strain>
    </source>
</reference>
<protein>
    <submittedName>
        <fullName evidence="1 2">Uncharacterized protein</fullName>
    </submittedName>
</protein>
<organism evidence="1 3">
    <name type="scientific">Medicago truncatula</name>
    <name type="common">Barrel medic</name>
    <name type="synonym">Medicago tribuloides</name>
    <dbReference type="NCBI Taxonomy" id="3880"/>
    <lineage>
        <taxon>Eukaryota</taxon>
        <taxon>Viridiplantae</taxon>
        <taxon>Streptophyta</taxon>
        <taxon>Embryophyta</taxon>
        <taxon>Tracheophyta</taxon>
        <taxon>Spermatophyta</taxon>
        <taxon>Magnoliopsida</taxon>
        <taxon>eudicotyledons</taxon>
        <taxon>Gunneridae</taxon>
        <taxon>Pentapetalae</taxon>
        <taxon>rosids</taxon>
        <taxon>fabids</taxon>
        <taxon>Fabales</taxon>
        <taxon>Fabaceae</taxon>
        <taxon>Papilionoideae</taxon>
        <taxon>50 kb inversion clade</taxon>
        <taxon>NPAAA clade</taxon>
        <taxon>Hologalegina</taxon>
        <taxon>IRL clade</taxon>
        <taxon>Trifolieae</taxon>
        <taxon>Medicago</taxon>
    </lineage>
</organism>
<name>A0A072UM68_MEDTR</name>
<accession>A0A072UM68</accession>
<sequence length="64" mass="7126">MYCILSPSKNIYHFNKLLMDKSVALPAPNDVDGPDILRLIFINLNKHGIEASKDGCQTTFMAVC</sequence>
<dbReference type="EnsemblPlants" id="KEH30476">
    <property type="protein sequence ID" value="KEH30476"/>
    <property type="gene ID" value="MTR_4g072155"/>
</dbReference>
<reference evidence="1 3" key="1">
    <citation type="journal article" date="2011" name="Nature">
        <title>The Medicago genome provides insight into the evolution of rhizobial symbioses.</title>
        <authorList>
            <person name="Young N.D."/>
            <person name="Debelle F."/>
            <person name="Oldroyd G.E."/>
            <person name="Geurts R."/>
            <person name="Cannon S.B."/>
            <person name="Udvardi M.K."/>
            <person name="Benedito V.A."/>
            <person name="Mayer K.F."/>
            <person name="Gouzy J."/>
            <person name="Schoof H."/>
            <person name="Van de Peer Y."/>
            <person name="Proost S."/>
            <person name="Cook D.R."/>
            <person name="Meyers B.C."/>
            <person name="Spannagl M."/>
            <person name="Cheung F."/>
            <person name="De Mita S."/>
            <person name="Krishnakumar V."/>
            <person name="Gundlach H."/>
            <person name="Zhou S."/>
            <person name="Mudge J."/>
            <person name="Bharti A.K."/>
            <person name="Murray J.D."/>
            <person name="Naoumkina M.A."/>
            <person name="Rosen B."/>
            <person name="Silverstein K.A."/>
            <person name="Tang H."/>
            <person name="Rombauts S."/>
            <person name="Zhao P.X."/>
            <person name="Zhou P."/>
            <person name="Barbe V."/>
            <person name="Bardou P."/>
            <person name="Bechner M."/>
            <person name="Bellec A."/>
            <person name="Berger A."/>
            <person name="Berges H."/>
            <person name="Bidwell S."/>
            <person name="Bisseling T."/>
            <person name="Choisne N."/>
            <person name="Couloux A."/>
            <person name="Denny R."/>
            <person name="Deshpande S."/>
            <person name="Dai X."/>
            <person name="Doyle J.J."/>
            <person name="Dudez A.M."/>
            <person name="Farmer A.D."/>
            <person name="Fouteau S."/>
            <person name="Franken C."/>
            <person name="Gibelin C."/>
            <person name="Gish J."/>
            <person name="Goldstein S."/>
            <person name="Gonzalez A.J."/>
            <person name="Green P.J."/>
            <person name="Hallab A."/>
            <person name="Hartog M."/>
            <person name="Hua A."/>
            <person name="Humphray S.J."/>
            <person name="Jeong D.H."/>
            <person name="Jing Y."/>
            <person name="Jocker A."/>
            <person name="Kenton S.M."/>
            <person name="Kim D.J."/>
            <person name="Klee K."/>
            <person name="Lai H."/>
            <person name="Lang C."/>
            <person name="Lin S."/>
            <person name="Macmil S.L."/>
            <person name="Magdelenat G."/>
            <person name="Matthews L."/>
            <person name="McCorrison J."/>
            <person name="Monaghan E.L."/>
            <person name="Mun J.H."/>
            <person name="Najar F.Z."/>
            <person name="Nicholson C."/>
            <person name="Noirot C."/>
            <person name="O'Bleness M."/>
            <person name="Paule C.R."/>
            <person name="Poulain J."/>
            <person name="Prion F."/>
            <person name="Qin B."/>
            <person name="Qu C."/>
            <person name="Retzel E.F."/>
            <person name="Riddle C."/>
            <person name="Sallet E."/>
            <person name="Samain S."/>
            <person name="Samson N."/>
            <person name="Sanders I."/>
            <person name="Saurat O."/>
            <person name="Scarpelli C."/>
            <person name="Schiex T."/>
            <person name="Segurens B."/>
            <person name="Severin A.J."/>
            <person name="Sherrier D.J."/>
            <person name="Shi R."/>
            <person name="Sims S."/>
            <person name="Singer S.R."/>
            <person name="Sinharoy S."/>
            <person name="Sterck L."/>
            <person name="Viollet A."/>
            <person name="Wang B.B."/>
            <person name="Wang K."/>
            <person name="Wang M."/>
            <person name="Wang X."/>
            <person name="Warfsmann J."/>
            <person name="Weissenbach J."/>
            <person name="White D.D."/>
            <person name="White J.D."/>
            <person name="Wiley G.B."/>
            <person name="Wincker P."/>
            <person name="Xing Y."/>
            <person name="Yang L."/>
            <person name="Yao Z."/>
            <person name="Ying F."/>
            <person name="Zhai J."/>
            <person name="Zhou L."/>
            <person name="Zuber A."/>
            <person name="Denarie J."/>
            <person name="Dixon R.A."/>
            <person name="May G.D."/>
            <person name="Schwartz D.C."/>
            <person name="Rogers J."/>
            <person name="Quetier F."/>
            <person name="Town C.D."/>
            <person name="Roe B.A."/>
        </authorList>
    </citation>
    <scope>NUCLEOTIDE SEQUENCE [LARGE SCALE GENOMIC DNA]</scope>
    <source>
        <strain evidence="1">A17</strain>
        <strain evidence="2 3">cv. Jemalong A17</strain>
    </source>
</reference>
<dbReference type="EMBL" id="CM001220">
    <property type="protein sequence ID" value="KEH30476.1"/>
    <property type="molecule type" value="Genomic_DNA"/>
</dbReference>
<gene>
    <name evidence="1" type="ordered locus">MTR_4g072155</name>
</gene>
<evidence type="ECO:0000313" key="3">
    <source>
        <dbReference type="Proteomes" id="UP000002051"/>
    </source>
</evidence>